<keyword evidence="1 6" id="KW-0963">Cytoplasm</keyword>
<gene>
    <name evidence="6 9" type="primary">rsmI</name>
    <name evidence="9" type="ORF">V8J38_00940</name>
</gene>
<comment type="subcellular location">
    <subcellularLocation>
        <location evidence="6">Cytoplasm</location>
    </subcellularLocation>
</comment>
<sequence>MSDAPLFPPTAPPARPVSPGLYLVATPIGNLRDMTLRALDVLAAADLVLAEDTRVTAKLLTAYGLKARLERCDDHASARAAEIALERLKAGEVVALVSDAGTPLVSDPGYVVARAAAAEGLPIHPVPGPSSLLAALCIAGLPADRVLFAGFLPPRSAARRTALEELRPGRQTLVFFESGPRLRDSLTDMAEVLGPRPAAVARELTKLYEECVRGTLAELAADPRLDAPKGEIVVVVGPGEAETASAADADAALSEALTRLPPGEAAAEVSKALNLPRKPLYKRALELKGR</sequence>
<comment type="catalytic activity">
    <reaction evidence="6">
        <text>cytidine(1402) in 16S rRNA + S-adenosyl-L-methionine = 2'-O-methylcytidine(1402) in 16S rRNA + S-adenosyl-L-homocysteine + H(+)</text>
        <dbReference type="Rhea" id="RHEA:42924"/>
        <dbReference type="Rhea" id="RHEA-COMP:10285"/>
        <dbReference type="Rhea" id="RHEA-COMP:10286"/>
        <dbReference type="ChEBI" id="CHEBI:15378"/>
        <dbReference type="ChEBI" id="CHEBI:57856"/>
        <dbReference type="ChEBI" id="CHEBI:59789"/>
        <dbReference type="ChEBI" id="CHEBI:74495"/>
        <dbReference type="ChEBI" id="CHEBI:82748"/>
        <dbReference type="EC" id="2.1.1.198"/>
    </reaction>
</comment>
<dbReference type="InterPro" id="IPR014777">
    <property type="entry name" value="4pyrrole_Mease_sub1"/>
</dbReference>
<feature type="domain" description="Tetrapyrrole methylase" evidence="7">
    <location>
        <begin position="21"/>
        <end position="220"/>
    </location>
</feature>
<dbReference type="InterPro" id="IPR035996">
    <property type="entry name" value="4pyrrol_Methylase_sf"/>
</dbReference>
<keyword evidence="10" id="KW-1185">Reference proteome</keyword>
<dbReference type="Gene3D" id="3.40.1010.10">
    <property type="entry name" value="Cobalt-precorrin-4 Transmethylase, Domain 1"/>
    <property type="match status" value="1"/>
</dbReference>
<dbReference type="RefSeq" id="WP_338577457.1">
    <property type="nucleotide sequence ID" value="NZ_CP146369.1"/>
</dbReference>
<dbReference type="Pfam" id="PF00590">
    <property type="entry name" value="TP_methylase"/>
    <property type="match status" value="1"/>
</dbReference>
<evidence type="ECO:0000256" key="4">
    <source>
        <dbReference type="ARBA" id="ARBA00022679"/>
    </source>
</evidence>
<evidence type="ECO:0000259" key="8">
    <source>
        <dbReference type="Pfam" id="PF23016"/>
    </source>
</evidence>
<keyword evidence="2 6" id="KW-0698">rRNA processing</keyword>
<proteinExistence type="inferred from homology"/>
<dbReference type="InterPro" id="IPR014776">
    <property type="entry name" value="4pyrrole_Mease_sub2"/>
</dbReference>
<dbReference type="PIRSF" id="PIRSF005917">
    <property type="entry name" value="MTase_YraL"/>
    <property type="match status" value="1"/>
</dbReference>
<dbReference type="Pfam" id="PF23016">
    <property type="entry name" value="RsmI_C"/>
    <property type="match status" value="1"/>
</dbReference>
<evidence type="ECO:0000256" key="6">
    <source>
        <dbReference type="HAMAP-Rule" id="MF_01877"/>
    </source>
</evidence>
<comment type="function">
    <text evidence="6">Catalyzes the 2'-O-methylation of the ribose of cytidine 1402 (C1402) in 16S rRNA.</text>
</comment>
<dbReference type="Proteomes" id="UP001363460">
    <property type="component" value="Chromosome"/>
</dbReference>
<reference evidence="9 10" key="1">
    <citation type="submission" date="2024-02" db="EMBL/GenBank/DDBJ databases">
        <title>Distribution and functional of Brevundimonas-related endobacteria within Verticillium dahliae.</title>
        <authorList>
            <person name="Zeng H."/>
        </authorList>
    </citation>
    <scope>NUCLEOTIDE SEQUENCE [LARGE SCALE GENOMIC DNA]</scope>
    <source>
        <strain evidence="9 10">TRM 44200</strain>
    </source>
</reference>
<keyword evidence="5 6" id="KW-0949">S-adenosyl-L-methionine</keyword>
<protein>
    <recommendedName>
        <fullName evidence="6">Ribosomal RNA small subunit methyltransferase I</fullName>
        <ecNumber evidence="6">2.1.1.198</ecNumber>
    </recommendedName>
    <alternativeName>
        <fullName evidence="6">16S rRNA 2'-O-ribose C1402 methyltransferase</fullName>
    </alternativeName>
    <alternativeName>
        <fullName evidence="6">rRNA (cytidine-2'-O-)-methyltransferase RsmI</fullName>
    </alternativeName>
</protein>
<dbReference type="InterPro" id="IPR000878">
    <property type="entry name" value="4pyrrol_Mease"/>
</dbReference>
<dbReference type="CDD" id="cd11648">
    <property type="entry name" value="RsmI"/>
    <property type="match status" value="1"/>
</dbReference>
<dbReference type="EMBL" id="CP146369">
    <property type="protein sequence ID" value="WWT55035.1"/>
    <property type="molecule type" value="Genomic_DNA"/>
</dbReference>
<evidence type="ECO:0000313" key="9">
    <source>
        <dbReference type="EMBL" id="WWT55035.1"/>
    </source>
</evidence>
<name>A0ABZ2IBN6_9CAUL</name>
<evidence type="ECO:0000256" key="3">
    <source>
        <dbReference type="ARBA" id="ARBA00022603"/>
    </source>
</evidence>
<evidence type="ECO:0000256" key="5">
    <source>
        <dbReference type="ARBA" id="ARBA00022691"/>
    </source>
</evidence>
<dbReference type="GO" id="GO:0008168">
    <property type="term" value="F:methyltransferase activity"/>
    <property type="evidence" value="ECO:0007669"/>
    <property type="project" value="UniProtKB-KW"/>
</dbReference>
<dbReference type="NCBIfam" id="TIGR00096">
    <property type="entry name" value="16S rRNA (cytidine(1402)-2'-O)-methyltransferase"/>
    <property type="match status" value="1"/>
</dbReference>
<evidence type="ECO:0000256" key="1">
    <source>
        <dbReference type="ARBA" id="ARBA00022490"/>
    </source>
</evidence>
<accession>A0ABZ2IBN6</accession>
<dbReference type="HAMAP" id="MF_01877">
    <property type="entry name" value="16SrRNA_methyltr_I"/>
    <property type="match status" value="1"/>
</dbReference>
<keyword evidence="4 6" id="KW-0808">Transferase</keyword>
<dbReference type="GO" id="GO:0032259">
    <property type="term" value="P:methylation"/>
    <property type="evidence" value="ECO:0007669"/>
    <property type="project" value="UniProtKB-KW"/>
</dbReference>
<dbReference type="PANTHER" id="PTHR46111">
    <property type="entry name" value="RIBOSOMAL RNA SMALL SUBUNIT METHYLTRANSFERASE I"/>
    <property type="match status" value="1"/>
</dbReference>
<keyword evidence="3 6" id="KW-0489">Methyltransferase</keyword>
<dbReference type="EC" id="2.1.1.198" evidence="6"/>
<dbReference type="InterPro" id="IPR008189">
    <property type="entry name" value="rRNA_ssu_MeTfrase_I"/>
</dbReference>
<organism evidence="9 10">
    <name type="scientific">Brevundimonas olei</name>
    <dbReference type="NCBI Taxonomy" id="657642"/>
    <lineage>
        <taxon>Bacteria</taxon>
        <taxon>Pseudomonadati</taxon>
        <taxon>Pseudomonadota</taxon>
        <taxon>Alphaproteobacteria</taxon>
        <taxon>Caulobacterales</taxon>
        <taxon>Caulobacteraceae</taxon>
        <taxon>Brevundimonas</taxon>
    </lineage>
</organism>
<evidence type="ECO:0000256" key="2">
    <source>
        <dbReference type="ARBA" id="ARBA00022552"/>
    </source>
</evidence>
<dbReference type="PROSITE" id="PS01296">
    <property type="entry name" value="RSMI"/>
    <property type="match status" value="1"/>
</dbReference>
<dbReference type="SUPFAM" id="SSF53790">
    <property type="entry name" value="Tetrapyrrole methylase"/>
    <property type="match status" value="1"/>
</dbReference>
<dbReference type="InterPro" id="IPR053910">
    <property type="entry name" value="RsmI_HTH"/>
</dbReference>
<evidence type="ECO:0000259" key="7">
    <source>
        <dbReference type="Pfam" id="PF00590"/>
    </source>
</evidence>
<evidence type="ECO:0000313" key="10">
    <source>
        <dbReference type="Proteomes" id="UP001363460"/>
    </source>
</evidence>
<dbReference type="PANTHER" id="PTHR46111:SF1">
    <property type="entry name" value="RIBOSOMAL RNA SMALL SUBUNIT METHYLTRANSFERASE I"/>
    <property type="match status" value="1"/>
</dbReference>
<dbReference type="InterPro" id="IPR018063">
    <property type="entry name" value="SAM_MeTrfase_RsmI_CS"/>
</dbReference>
<feature type="domain" description="RsmI HTH" evidence="8">
    <location>
        <begin position="244"/>
        <end position="288"/>
    </location>
</feature>
<comment type="similarity">
    <text evidence="6">Belongs to the methyltransferase superfamily. RsmI family.</text>
</comment>
<dbReference type="Gene3D" id="3.30.950.10">
    <property type="entry name" value="Methyltransferase, Cobalt-precorrin-4 Transmethylase, Domain 2"/>
    <property type="match status" value="1"/>
</dbReference>